<dbReference type="NCBIfam" id="NF041359">
    <property type="entry name" value="GntG_guanitoxin"/>
    <property type="match status" value="1"/>
</dbReference>
<reference evidence="7 8" key="1">
    <citation type="journal article" date="2021" name="Cell">
        <title>Tracing the genetic footprints of vertebrate landing in non-teleost ray-finned fishes.</title>
        <authorList>
            <person name="Bi X."/>
            <person name="Wang K."/>
            <person name="Yang L."/>
            <person name="Pan H."/>
            <person name="Jiang H."/>
            <person name="Wei Q."/>
            <person name="Fang M."/>
            <person name="Yu H."/>
            <person name="Zhu C."/>
            <person name="Cai Y."/>
            <person name="He Y."/>
            <person name="Gan X."/>
            <person name="Zeng H."/>
            <person name="Yu D."/>
            <person name="Zhu Y."/>
            <person name="Jiang H."/>
            <person name="Qiu Q."/>
            <person name="Yang H."/>
            <person name="Zhang Y.E."/>
            <person name="Wang W."/>
            <person name="Zhu M."/>
            <person name="He S."/>
            <person name="Zhang G."/>
        </authorList>
    </citation>
    <scope>NUCLEOTIDE SEQUENCE [LARGE SCALE GENOMIC DNA]</scope>
    <source>
        <strain evidence="7">Bchr_013</strain>
    </source>
</reference>
<dbReference type="Pfam" id="PF01212">
    <property type="entry name" value="Beta_elim_lyase"/>
    <property type="match status" value="1"/>
</dbReference>
<dbReference type="PIRSF" id="PIRSF017617">
    <property type="entry name" value="Thr_aldolase"/>
    <property type="match status" value="1"/>
</dbReference>
<dbReference type="AlphaFoldDB" id="A0A8X7X350"/>
<dbReference type="NCBIfam" id="NF007825">
    <property type="entry name" value="PRK10534.1"/>
    <property type="match status" value="1"/>
</dbReference>
<keyword evidence="3" id="KW-0663">Pyridoxal phosphate</keyword>
<evidence type="ECO:0000313" key="7">
    <source>
        <dbReference type="EMBL" id="KAG2460553.1"/>
    </source>
</evidence>
<dbReference type="GO" id="GO:0006567">
    <property type="term" value="P:L-threonine catabolic process"/>
    <property type="evidence" value="ECO:0007669"/>
    <property type="project" value="TreeGrafter"/>
</dbReference>
<dbReference type="PANTHER" id="PTHR48097">
    <property type="entry name" value="L-THREONINE ALDOLASE-RELATED"/>
    <property type="match status" value="1"/>
</dbReference>
<protein>
    <submittedName>
        <fullName evidence="7">THA2 aldolase</fullName>
    </submittedName>
</protein>
<feature type="domain" description="Aromatic amino acid beta-eliminating lyase/threonine aldolase" evidence="6">
    <location>
        <begin position="44"/>
        <end position="331"/>
    </location>
</feature>
<keyword evidence="4" id="KW-0456">Lyase</keyword>
<dbReference type="GO" id="GO:0006545">
    <property type="term" value="P:glycine biosynthetic process"/>
    <property type="evidence" value="ECO:0007669"/>
    <property type="project" value="TreeGrafter"/>
</dbReference>
<organism evidence="7 8">
    <name type="scientific">Polypterus senegalus</name>
    <name type="common">Senegal bichir</name>
    <dbReference type="NCBI Taxonomy" id="55291"/>
    <lineage>
        <taxon>Eukaryota</taxon>
        <taxon>Metazoa</taxon>
        <taxon>Chordata</taxon>
        <taxon>Craniata</taxon>
        <taxon>Vertebrata</taxon>
        <taxon>Euteleostomi</taxon>
        <taxon>Actinopterygii</taxon>
        <taxon>Polypteriformes</taxon>
        <taxon>Polypteridae</taxon>
        <taxon>Polypterus</taxon>
    </lineage>
</organism>
<dbReference type="OrthoDB" id="10261951at2759"/>
<dbReference type="PANTHER" id="PTHR48097:SF9">
    <property type="entry name" value="L-THREONINE ALDOLASE"/>
    <property type="match status" value="1"/>
</dbReference>
<evidence type="ECO:0000256" key="4">
    <source>
        <dbReference type="ARBA" id="ARBA00023239"/>
    </source>
</evidence>
<dbReference type="InterPro" id="IPR015421">
    <property type="entry name" value="PyrdxlP-dep_Trfase_major"/>
</dbReference>
<feature type="non-terminal residue" evidence="7">
    <location>
        <position position="409"/>
    </location>
</feature>
<gene>
    <name evidence="7" type="primary">Tha2</name>
    <name evidence="7" type="ORF">GTO96_0011500</name>
</gene>
<dbReference type="Proteomes" id="UP000886611">
    <property type="component" value="Unassembled WGS sequence"/>
</dbReference>
<keyword evidence="8" id="KW-1185">Reference proteome</keyword>
<dbReference type="GO" id="GO:0008732">
    <property type="term" value="F:L-allo-threonine aldolase activity"/>
    <property type="evidence" value="ECO:0007669"/>
    <property type="project" value="TreeGrafter"/>
</dbReference>
<dbReference type="Gene3D" id="3.90.1150.10">
    <property type="entry name" value="Aspartate Aminotransferase, domain 1"/>
    <property type="match status" value="1"/>
</dbReference>
<dbReference type="InterPro" id="IPR015422">
    <property type="entry name" value="PyrdxlP-dep_Trfase_small"/>
</dbReference>
<evidence type="ECO:0000256" key="3">
    <source>
        <dbReference type="ARBA" id="ARBA00022898"/>
    </source>
</evidence>
<dbReference type="GO" id="GO:0005829">
    <property type="term" value="C:cytosol"/>
    <property type="evidence" value="ECO:0007669"/>
    <property type="project" value="TreeGrafter"/>
</dbReference>
<sequence length="409" mass="45312">MSSVILRCIGRQARHIKQSTWKRRYRVSLEGSVPPSSVSVRTVDLRSDTVTQPGPAMRRAMAEAEVGDDVYGEDPSVNKLQELAAHLFGMEASLFVPSGTMSNLISVMTHCQQRGEEIIVGDRAHLHVYEQGGSAQCAGVHARTVRNNPDGTFNLDEVESKIRHDFPDSHYPRTRLICVENTHNITGGRVLPHSFLKELRALADRYGLAVHMDGARLMNAAVAMRVQPSEILQYADSVSMCLSKGLGAPVGSLLGGTKPFVERAVRARKVLGGGMRQAGILAAAGIVAITDMVDRLQDDHRNAKAFAQALLQTKEPLYWVDVEAVETNIVVFKILDPHVDPDEFCRRMKGVTVEEAEVMGQGVRVLMQPHYDNSVRAVWHLNVSEEDTRLAIHKMAYVTERFNQETSRL</sequence>
<name>A0A8X7X350_POLSE</name>
<comment type="cofactor">
    <cofactor evidence="1">
        <name>pyridoxal 5'-phosphate</name>
        <dbReference type="ChEBI" id="CHEBI:597326"/>
    </cofactor>
</comment>
<comment type="caution">
    <text evidence="7">The sequence shown here is derived from an EMBL/GenBank/DDBJ whole genome shotgun (WGS) entry which is preliminary data.</text>
</comment>
<dbReference type="SUPFAM" id="SSF53383">
    <property type="entry name" value="PLP-dependent transferases"/>
    <property type="match status" value="1"/>
</dbReference>
<dbReference type="FunFam" id="3.40.640.10:FF:000030">
    <property type="entry name" value="Low-specificity L-threonine aldolase"/>
    <property type="match status" value="1"/>
</dbReference>
<dbReference type="InterPro" id="IPR001597">
    <property type="entry name" value="ArAA_b-elim_lyase/Thr_aldolase"/>
</dbReference>
<dbReference type="CDD" id="cd06502">
    <property type="entry name" value="TA_like"/>
    <property type="match status" value="1"/>
</dbReference>
<evidence type="ECO:0000259" key="6">
    <source>
        <dbReference type="Pfam" id="PF01212"/>
    </source>
</evidence>
<feature type="modified residue" description="N6-(pyridoxal phosphate)lysine" evidence="5">
    <location>
        <position position="244"/>
    </location>
</feature>
<dbReference type="FunFam" id="3.90.1150.10:FF:000041">
    <property type="entry name" value="Low-specificity L-threonine aldolase"/>
    <property type="match status" value="1"/>
</dbReference>
<evidence type="ECO:0000256" key="1">
    <source>
        <dbReference type="ARBA" id="ARBA00001933"/>
    </source>
</evidence>
<dbReference type="Gene3D" id="3.40.640.10">
    <property type="entry name" value="Type I PLP-dependent aspartate aminotransferase-like (Major domain)"/>
    <property type="match status" value="1"/>
</dbReference>
<evidence type="ECO:0000313" key="8">
    <source>
        <dbReference type="Proteomes" id="UP000886611"/>
    </source>
</evidence>
<dbReference type="InterPro" id="IPR023603">
    <property type="entry name" value="Low_specificity_L-TA-like"/>
</dbReference>
<evidence type="ECO:0000256" key="2">
    <source>
        <dbReference type="ARBA" id="ARBA00006966"/>
    </source>
</evidence>
<accession>A0A8X7X350</accession>
<comment type="similarity">
    <text evidence="2">Belongs to the threonine aldolase family.</text>
</comment>
<dbReference type="InterPro" id="IPR015424">
    <property type="entry name" value="PyrdxlP-dep_Trfase"/>
</dbReference>
<evidence type="ECO:0000256" key="5">
    <source>
        <dbReference type="PIRSR" id="PIRSR017617-1"/>
    </source>
</evidence>
<feature type="non-terminal residue" evidence="7">
    <location>
        <position position="1"/>
    </location>
</feature>
<proteinExistence type="inferred from homology"/>
<dbReference type="EMBL" id="JAATIS010004753">
    <property type="protein sequence ID" value="KAG2460553.1"/>
    <property type="molecule type" value="Genomic_DNA"/>
</dbReference>